<sequence>MEEELANLNIVDDEKLVQAFDDEDYAKEDFNFCLLRKVLTDNIVHFPSMRNLLAKLWHPIKRISITKIKDKRILYRFYNKMLEDSEIHEGDVWTKLVDGIPSITFFDRVKDFIERKMAKMIIIKLLEKRSLSIPY</sequence>
<keyword evidence="3" id="KW-1185">Reference proteome</keyword>
<gene>
    <name evidence="2" type="ORF">PVK06_019413</name>
</gene>
<accession>A0ABR0PJL6</accession>
<evidence type="ECO:0000313" key="3">
    <source>
        <dbReference type="Proteomes" id="UP001358586"/>
    </source>
</evidence>
<evidence type="ECO:0000259" key="1">
    <source>
        <dbReference type="Pfam" id="PF14111"/>
    </source>
</evidence>
<dbReference type="InterPro" id="IPR025558">
    <property type="entry name" value="DUF4283"/>
</dbReference>
<dbReference type="Pfam" id="PF14111">
    <property type="entry name" value="DUF4283"/>
    <property type="match status" value="1"/>
</dbReference>
<evidence type="ECO:0000313" key="2">
    <source>
        <dbReference type="EMBL" id="KAK5824632.1"/>
    </source>
</evidence>
<dbReference type="EMBL" id="JARKNE010000006">
    <property type="protein sequence ID" value="KAK5824632.1"/>
    <property type="molecule type" value="Genomic_DNA"/>
</dbReference>
<feature type="domain" description="DUF4283" evidence="1">
    <location>
        <begin position="27"/>
        <end position="81"/>
    </location>
</feature>
<comment type="caution">
    <text evidence="2">The sequence shown here is derived from an EMBL/GenBank/DDBJ whole genome shotgun (WGS) entry which is preliminary data.</text>
</comment>
<name>A0ABR0PJL6_GOSAR</name>
<organism evidence="2 3">
    <name type="scientific">Gossypium arboreum</name>
    <name type="common">Tree cotton</name>
    <name type="synonym">Gossypium nanking</name>
    <dbReference type="NCBI Taxonomy" id="29729"/>
    <lineage>
        <taxon>Eukaryota</taxon>
        <taxon>Viridiplantae</taxon>
        <taxon>Streptophyta</taxon>
        <taxon>Embryophyta</taxon>
        <taxon>Tracheophyta</taxon>
        <taxon>Spermatophyta</taxon>
        <taxon>Magnoliopsida</taxon>
        <taxon>eudicotyledons</taxon>
        <taxon>Gunneridae</taxon>
        <taxon>Pentapetalae</taxon>
        <taxon>rosids</taxon>
        <taxon>malvids</taxon>
        <taxon>Malvales</taxon>
        <taxon>Malvaceae</taxon>
        <taxon>Malvoideae</taxon>
        <taxon>Gossypium</taxon>
    </lineage>
</organism>
<proteinExistence type="predicted"/>
<reference evidence="2 3" key="1">
    <citation type="submission" date="2023-03" db="EMBL/GenBank/DDBJ databases">
        <title>WGS of Gossypium arboreum.</title>
        <authorList>
            <person name="Yu D."/>
        </authorList>
    </citation>
    <scope>NUCLEOTIDE SEQUENCE [LARGE SCALE GENOMIC DNA]</scope>
    <source>
        <tissue evidence="2">Leaf</tissue>
    </source>
</reference>
<dbReference type="Proteomes" id="UP001358586">
    <property type="component" value="Chromosome 6"/>
</dbReference>
<protein>
    <recommendedName>
        <fullName evidence="1">DUF4283 domain-containing protein</fullName>
    </recommendedName>
</protein>